<accession>A0A0N4XMX4</accession>
<feature type="region of interest" description="Disordered" evidence="1">
    <location>
        <begin position="157"/>
        <end position="180"/>
    </location>
</feature>
<dbReference type="AlphaFoldDB" id="A0A0N4XMX4"/>
<evidence type="ECO:0000313" key="2">
    <source>
        <dbReference type="WBParaSite" id="NBR_0000387601-mRNA-1"/>
    </source>
</evidence>
<reference evidence="2" key="1">
    <citation type="submission" date="2017-02" db="UniProtKB">
        <authorList>
            <consortium name="WormBaseParasite"/>
        </authorList>
    </citation>
    <scope>IDENTIFICATION</scope>
</reference>
<sequence>LYSNSDIVQFQPPPPPPLGNAFQPGLGHQNQFPLPLQNQAPIFPQPFVADNNNNNVNAFNDNTMNQQRPWYMSGDDQKWQQTWENNKVETPLNPHPAAATQWVDNTAVVEPQPMAPQPAPEQFPNIGRDSDGIDGFPREEKFNVPVDVVADVPPQTVAAAPEPAPPVEAPAEAAPIVPTW</sequence>
<name>A0A0N4XMX4_NIPBR</name>
<feature type="compositionally biased region" description="Low complexity" evidence="1">
    <location>
        <begin position="169"/>
        <end position="180"/>
    </location>
</feature>
<protein>
    <submittedName>
        <fullName evidence="2">Clathrin assembly protein</fullName>
    </submittedName>
</protein>
<dbReference type="WBParaSite" id="NBR_0000387601-mRNA-1">
    <property type="protein sequence ID" value="NBR_0000387601-mRNA-1"/>
    <property type="gene ID" value="NBR_0000387601"/>
</dbReference>
<proteinExistence type="predicted"/>
<organism evidence="2">
    <name type="scientific">Nippostrongylus brasiliensis</name>
    <name type="common">Rat hookworm</name>
    <dbReference type="NCBI Taxonomy" id="27835"/>
    <lineage>
        <taxon>Eukaryota</taxon>
        <taxon>Metazoa</taxon>
        <taxon>Ecdysozoa</taxon>
        <taxon>Nematoda</taxon>
        <taxon>Chromadorea</taxon>
        <taxon>Rhabditida</taxon>
        <taxon>Rhabditina</taxon>
        <taxon>Rhabditomorpha</taxon>
        <taxon>Strongyloidea</taxon>
        <taxon>Heligmosomidae</taxon>
        <taxon>Nippostrongylus</taxon>
    </lineage>
</organism>
<evidence type="ECO:0000256" key="1">
    <source>
        <dbReference type="SAM" id="MobiDB-lite"/>
    </source>
</evidence>